<reference evidence="5" key="1">
    <citation type="journal article" date="2019" name="Int. J. Syst. Evol. Microbiol.">
        <title>The Global Catalogue of Microorganisms (GCM) 10K type strain sequencing project: providing services to taxonomists for standard genome sequencing and annotation.</title>
        <authorList>
            <consortium name="The Broad Institute Genomics Platform"/>
            <consortium name="The Broad Institute Genome Sequencing Center for Infectious Disease"/>
            <person name="Wu L."/>
            <person name="Ma J."/>
        </authorList>
    </citation>
    <scope>NUCLEOTIDE SEQUENCE [LARGE SCALE GENOMIC DNA]</scope>
    <source>
        <strain evidence="5">CCUG 57401</strain>
    </source>
</reference>
<protein>
    <submittedName>
        <fullName evidence="4">NAD-dependent epimerase/dehydratase family protein</fullName>
    </submittedName>
</protein>
<dbReference type="EMBL" id="JBHSMF010000006">
    <property type="protein sequence ID" value="MFC5498464.1"/>
    <property type="molecule type" value="Genomic_DNA"/>
</dbReference>
<gene>
    <name evidence="4" type="ORF">ACFPOE_13040</name>
</gene>
<comment type="similarity">
    <text evidence="2">Belongs to the NAD(P)-dependent epimerase/dehydratase family.</text>
</comment>
<dbReference type="InterPro" id="IPR001509">
    <property type="entry name" value="Epimerase_deHydtase"/>
</dbReference>
<dbReference type="InterPro" id="IPR036291">
    <property type="entry name" value="NAD(P)-bd_dom_sf"/>
</dbReference>
<dbReference type="SUPFAM" id="SSF51735">
    <property type="entry name" value="NAD(P)-binding Rossmann-fold domains"/>
    <property type="match status" value="1"/>
</dbReference>
<dbReference type="Proteomes" id="UP001596037">
    <property type="component" value="Unassembled WGS sequence"/>
</dbReference>
<dbReference type="PANTHER" id="PTHR43000">
    <property type="entry name" value="DTDP-D-GLUCOSE 4,6-DEHYDRATASE-RELATED"/>
    <property type="match status" value="1"/>
</dbReference>
<comment type="caution">
    <text evidence="4">The sequence shown here is derived from an EMBL/GenBank/DDBJ whole genome shotgun (WGS) entry which is preliminary data.</text>
</comment>
<evidence type="ECO:0000256" key="1">
    <source>
        <dbReference type="ARBA" id="ARBA00005125"/>
    </source>
</evidence>
<keyword evidence="5" id="KW-1185">Reference proteome</keyword>
<proteinExistence type="inferred from homology"/>
<sequence length="336" mass="35064">MAALPPLADPQGSVALGGLKGQSIFVTGGTGFLGSWLVESLLQQNRIHALGLRVTVLSRNPAAFSAAYPDLAQDAALTLHQGDIASFEFPAGRFGLAVHAALPVASATPDLVETARLGARRMADFVRHAGVGRLLHVSSGAVYGPHPPGVERLAEDTAWDTAAAANDYTLAKRAEEQVFADAVDGCITARCFALIGPRQSPDSGTASAQFIDRAANGLGIRIEGDGQAVRSYQYASDTAAWLVALLARGRPDRAYNVGSEEALSIAALAQKVRAIAGGPPVEVLGRAAPGRAGARYVPDTARARQELGLANQVGLDEAIARTLRWRQGCPLPSPHE</sequence>
<evidence type="ECO:0000256" key="2">
    <source>
        <dbReference type="ARBA" id="ARBA00007637"/>
    </source>
</evidence>
<dbReference type="RefSeq" id="WP_376850516.1">
    <property type="nucleotide sequence ID" value="NZ_JBHSMF010000006.1"/>
</dbReference>
<dbReference type="Gene3D" id="3.40.50.720">
    <property type="entry name" value="NAD(P)-binding Rossmann-like Domain"/>
    <property type="match status" value="1"/>
</dbReference>
<feature type="domain" description="NAD-dependent epimerase/dehydratase" evidence="3">
    <location>
        <begin position="24"/>
        <end position="258"/>
    </location>
</feature>
<accession>A0ABW0NDL6</accession>
<evidence type="ECO:0000313" key="5">
    <source>
        <dbReference type="Proteomes" id="UP001596037"/>
    </source>
</evidence>
<comment type="pathway">
    <text evidence="1">Bacterial outer membrane biogenesis; LPS O-antigen biosynthesis.</text>
</comment>
<evidence type="ECO:0000313" key="4">
    <source>
        <dbReference type="EMBL" id="MFC5498464.1"/>
    </source>
</evidence>
<organism evidence="4 5">
    <name type="scientific">Caenimonas terrae</name>
    <dbReference type="NCBI Taxonomy" id="696074"/>
    <lineage>
        <taxon>Bacteria</taxon>
        <taxon>Pseudomonadati</taxon>
        <taxon>Pseudomonadota</taxon>
        <taxon>Betaproteobacteria</taxon>
        <taxon>Burkholderiales</taxon>
        <taxon>Comamonadaceae</taxon>
        <taxon>Caenimonas</taxon>
    </lineage>
</organism>
<evidence type="ECO:0000259" key="3">
    <source>
        <dbReference type="Pfam" id="PF01370"/>
    </source>
</evidence>
<dbReference type="Pfam" id="PF01370">
    <property type="entry name" value="Epimerase"/>
    <property type="match status" value="1"/>
</dbReference>
<name>A0ABW0NDL6_9BURK</name>